<organism evidence="3 4">
    <name type="scientific">Cannabis sativa</name>
    <name type="common">Hemp</name>
    <name type="synonym">Marijuana</name>
    <dbReference type="NCBI Taxonomy" id="3483"/>
    <lineage>
        <taxon>Eukaryota</taxon>
        <taxon>Viridiplantae</taxon>
        <taxon>Streptophyta</taxon>
        <taxon>Embryophyta</taxon>
        <taxon>Tracheophyta</taxon>
        <taxon>Spermatophyta</taxon>
        <taxon>Magnoliopsida</taxon>
        <taxon>eudicotyledons</taxon>
        <taxon>Gunneridae</taxon>
        <taxon>Pentapetalae</taxon>
        <taxon>rosids</taxon>
        <taxon>fabids</taxon>
        <taxon>Rosales</taxon>
        <taxon>Cannabaceae</taxon>
        <taxon>Cannabis</taxon>
    </lineage>
</organism>
<dbReference type="OMA" id="HYNTMNE"/>
<protein>
    <recommendedName>
        <fullName evidence="5">Cytochrome P450</fullName>
    </recommendedName>
</protein>
<dbReference type="Gene3D" id="1.10.630.10">
    <property type="entry name" value="Cytochrome P450"/>
    <property type="match status" value="1"/>
</dbReference>
<keyword evidence="4" id="KW-1185">Reference proteome</keyword>
<dbReference type="Proteomes" id="UP000596661">
    <property type="component" value="Chromosome 6"/>
</dbReference>
<dbReference type="GO" id="GO:0004497">
    <property type="term" value="F:monooxygenase activity"/>
    <property type="evidence" value="ECO:0007669"/>
    <property type="project" value="InterPro"/>
</dbReference>
<keyword evidence="1" id="KW-0408">Iron</keyword>
<proteinExistence type="predicted"/>
<dbReference type="InterPro" id="IPR017972">
    <property type="entry name" value="Cyt_P450_CS"/>
</dbReference>
<keyword evidence="1" id="KW-0479">Metal-binding</keyword>
<dbReference type="GO" id="GO:0016705">
    <property type="term" value="F:oxidoreductase activity, acting on paired donors, with incorporation or reduction of molecular oxygen"/>
    <property type="evidence" value="ECO:0007669"/>
    <property type="project" value="InterPro"/>
</dbReference>
<dbReference type="PANTHER" id="PTHR47951">
    <property type="entry name" value="OS08G0547900 PROTEIN"/>
    <property type="match status" value="1"/>
</dbReference>
<dbReference type="EnsemblPlants" id="evm.model.06.2077">
    <property type="protein sequence ID" value="cds.evm.model.06.2077"/>
    <property type="gene ID" value="evm.TU.06.2077"/>
</dbReference>
<dbReference type="EMBL" id="UZAU01000623">
    <property type="status" value="NOT_ANNOTATED_CDS"/>
    <property type="molecule type" value="Genomic_DNA"/>
</dbReference>
<dbReference type="InterPro" id="IPR036396">
    <property type="entry name" value="Cyt_P450_sf"/>
</dbReference>
<reference evidence="3" key="1">
    <citation type="submission" date="2018-11" db="EMBL/GenBank/DDBJ databases">
        <authorList>
            <person name="Grassa J C."/>
        </authorList>
    </citation>
    <scope>NUCLEOTIDE SEQUENCE [LARGE SCALE GENOMIC DNA]</scope>
</reference>
<dbReference type="PANTHER" id="PTHR47951:SF3">
    <property type="entry name" value="CYTOCHROME P450, FAMILY 706, SUBFAMILY A, POLYPEPTIDE 4"/>
    <property type="match status" value="1"/>
</dbReference>
<keyword evidence="1" id="KW-0349">Heme</keyword>
<dbReference type="SUPFAM" id="SSF48264">
    <property type="entry name" value="Cytochrome P450"/>
    <property type="match status" value="1"/>
</dbReference>
<evidence type="ECO:0000313" key="4">
    <source>
        <dbReference type="Proteomes" id="UP000596661"/>
    </source>
</evidence>
<comment type="cofactor">
    <cofactor evidence="1">
        <name>heme</name>
        <dbReference type="ChEBI" id="CHEBI:30413"/>
    </cofactor>
</comment>
<dbReference type="PROSITE" id="PS00086">
    <property type="entry name" value="CYTOCHROME_P450"/>
    <property type="match status" value="1"/>
</dbReference>
<accession>A0A803PWY9</accession>
<evidence type="ECO:0000256" key="2">
    <source>
        <dbReference type="SAM" id="MobiDB-lite"/>
    </source>
</evidence>
<dbReference type="Gramene" id="evm.model.06.2077">
    <property type="protein sequence ID" value="cds.evm.model.06.2077"/>
    <property type="gene ID" value="evm.TU.06.2077"/>
</dbReference>
<feature type="binding site" description="axial binding residue" evidence="1">
    <location>
        <position position="682"/>
    </location>
    <ligand>
        <name>heme</name>
        <dbReference type="ChEBI" id="CHEBI:30413"/>
    </ligand>
    <ligandPart>
        <name>Fe</name>
        <dbReference type="ChEBI" id="CHEBI:18248"/>
    </ligandPart>
</feature>
<dbReference type="InterPro" id="IPR001128">
    <property type="entry name" value="Cyt_P450"/>
</dbReference>
<reference evidence="3" key="2">
    <citation type="submission" date="2021-03" db="UniProtKB">
        <authorList>
            <consortium name="EnsemblPlants"/>
        </authorList>
    </citation>
    <scope>IDENTIFICATION</scope>
</reference>
<dbReference type="FunFam" id="1.10.630.10:FF:000207">
    <property type="entry name" value="Putative cytochrome P450 superfamily protein"/>
    <property type="match status" value="1"/>
</dbReference>
<dbReference type="AlphaFoldDB" id="A0A803PWY9"/>
<dbReference type="PRINTS" id="PR00463">
    <property type="entry name" value="EP450I"/>
</dbReference>
<dbReference type="GO" id="GO:0005506">
    <property type="term" value="F:iron ion binding"/>
    <property type="evidence" value="ECO:0007669"/>
    <property type="project" value="InterPro"/>
</dbReference>
<evidence type="ECO:0000256" key="1">
    <source>
        <dbReference type="PIRSR" id="PIRSR602401-1"/>
    </source>
</evidence>
<dbReference type="PRINTS" id="PR00385">
    <property type="entry name" value="P450"/>
</dbReference>
<dbReference type="CDD" id="cd11073">
    <property type="entry name" value="CYP76-like"/>
    <property type="match status" value="1"/>
</dbReference>
<sequence length="744" mass="83249">MVATCSTGVDRQTPTAGQATGGMPIDGPPQTAPKKGTNDWIPPGEPHMEIEDPEEIDPQAWRPLRGKVPSIKSPRRLKLEGTNKWALHLMLNDLVTTRELTGLLHQVLIDVLKKPGLETLQGERDLLLILKEVVGDATSKLETTKSNREGPMSCFILGSIFEMKGGNCAVTLLVAPMANNYFEGISHYNTMNEHSRNWSSHDDLEFILEVSHELPSRTRGQETTIILRSNGVQERSGRPKDLRDLLNKRRMMDVGTSKEDPIQLNQYSTPLPPGPRGLPIVGSLLSLEPELHSYFKSLSHTYGPILKLRLGSKLKIIITSPTLARQVLKENDTIFANRDVPSVTRNSAYGVSDIVWTPYGPEWRMLRKVCVLKMLSNASLDSVYSLRRRVVRQGVSQLYNRVDQSPVDVGEHVFFCILNLIMNMLWGGTVDVEEGASVGAEFRKIVSGITELLSKPNVSDFFPGLSWFDLQGMSKKNLQLTQSFDRIFDRMISTRMEIEKSGGNGNNDFVQFLLRLKDEEDSKTPLTLTHVKSLLLDMVVGGTDTSSNAIEFAMAEIINAPEVMKKVQRELDAVIGKDNIVEESHISKLPYLQAVMKETLRLHPTLPLLVPHSPSETCVVGGYSVPKGCGVIVNVWAIHRDPSNWEDPLKFEPERFLQDSPKWDFTGSDLKYFPFGSGRRNCAGIAMAERMVMYSLATLLHSFDWKILHGQKLDLSERFGIVMKMKTPLVAIPTPRLSDPSLYE</sequence>
<evidence type="ECO:0008006" key="5">
    <source>
        <dbReference type="Google" id="ProtNLM"/>
    </source>
</evidence>
<name>A0A803PWY9_CANSA</name>
<dbReference type="GO" id="GO:0020037">
    <property type="term" value="F:heme binding"/>
    <property type="evidence" value="ECO:0007669"/>
    <property type="project" value="InterPro"/>
</dbReference>
<dbReference type="InterPro" id="IPR002401">
    <property type="entry name" value="Cyt_P450_E_grp-I"/>
</dbReference>
<feature type="region of interest" description="Disordered" evidence="2">
    <location>
        <begin position="1"/>
        <end position="37"/>
    </location>
</feature>
<evidence type="ECO:0000313" key="3">
    <source>
        <dbReference type="EnsemblPlants" id="cds.evm.model.06.2077"/>
    </source>
</evidence>
<feature type="compositionally biased region" description="Polar residues" evidence="2">
    <location>
        <begin position="1"/>
        <end position="18"/>
    </location>
</feature>
<dbReference type="Pfam" id="PF00067">
    <property type="entry name" value="p450"/>
    <property type="match status" value="1"/>
</dbReference>